<gene>
    <name evidence="2" type="ORF">Prubr_45560</name>
</gene>
<evidence type="ECO:0000313" key="2">
    <source>
        <dbReference type="EMBL" id="BCJ67535.1"/>
    </source>
</evidence>
<dbReference type="AlphaFoldDB" id="A0A810N809"/>
<dbReference type="Gene3D" id="3.60.10.10">
    <property type="entry name" value="Endonuclease/exonuclease/phosphatase"/>
    <property type="match status" value="1"/>
</dbReference>
<sequence length="269" mass="28939">MAVRAMTYNIRTGGSDGADRSRLAGVAAVVDRVRPDLLALQELRGFDRRRLAGLAESWGMTGHLARSVSGQPVGVLVRPPARIGSAGSVHRPFHHAAARVTVATDRGPLTVIGTHLQPYSGGWRLREAGWLAAPARPRRGTGVPMVLLMGDLNSLDPWTDHRERIDRLPPAYRSRHLTRGAVDTRAVAALDRAGFVDLFRRAGTGEVTHTAPTTRGGGAEFADMRLDYILGTPPVADLARDCRVVVGGDTEWASDHYPVIADLDLSLVG</sequence>
<dbReference type="RefSeq" id="WP_212816854.1">
    <property type="nucleotide sequence ID" value="NZ_AP023359.1"/>
</dbReference>
<name>A0A810N809_9ACTN</name>
<evidence type="ECO:0000313" key="3">
    <source>
        <dbReference type="Proteomes" id="UP000680866"/>
    </source>
</evidence>
<reference evidence="2" key="1">
    <citation type="submission" date="2020-08" db="EMBL/GenBank/DDBJ databases">
        <title>Whole genome shotgun sequence of Polymorphospora rubra NBRC 101157.</title>
        <authorList>
            <person name="Komaki H."/>
            <person name="Tamura T."/>
        </authorList>
    </citation>
    <scope>NUCLEOTIDE SEQUENCE</scope>
    <source>
        <strain evidence="2">NBRC 101157</strain>
    </source>
</reference>
<dbReference type="Proteomes" id="UP000680866">
    <property type="component" value="Chromosome"/>
</dbReference>
<dbReference type="KEGG" id="pry:Prubr_45560"/>
<protein>
    <recommendedName>
        <fullName evidence="1">Endonuclease/exonuclease/phosphatase domain-containing protein</fullName>
    </recommendedName>
</protein>
<dbReference type="InterPro" id="IPR005135">
    <property type="entry name" value="Endo/exonuclease/phosphatase"/>
</dbReference>
<dbReference type="GO" id="GO:0003824">
    <property type="term" value="F:catalytic activity"/>
    <property type="evidence" value="ECO:0007669"/>
    <property type="project" value="InterPro"/>
</dbReference>
<organism evidence="2 3">
    <name type="scientific">Polymorphospora rubra</name>
    <dbReference type="NCBI Taxonomy" id="338584"/>
    <lineage>
        <taxon>Bacteria</taxon>
        <taxon>Bacillati</taxon>
        <taxon>Actinomycetota</taxon>
        <taxon>Actinomycetes</taxon>
        <taxon>Micromonosporales</taxon>
        <taxon>Micromonosporaceae</taxon>
        <taxon>Polymorphospora</taxon>
    </lineage>
</organism>
<evidence type="ECO:0000259" key="1">
    <source>
        <dbReference type="Pfam" id="PF03372"/>
    </source>
</evidence>
<dbReference type="Pfam" id="PF03372">
    <property type="entry name" value="Exo_endo_phos"/>
    <property type="match status" value="1"/>
</dbReference>
<proteinExistence type="predicted"/>
<dbReference type="InterPro" id="IPR036691">
    <property type="entry name" value="Endo/exonu/phosph_ase_sf"/>
</dbReference>
<dbReference type="SUPFAM" id="SSF56219">
    <property type="entry name" value="DNase I-like"/>
    <property type="match status" value="1"/>
</dbReference>
<keyword evidence="3" id="KW-1185">Reference proteome</keyword>
<dbReference type="EMBL" id="AP023359">
    <property type="protein sequence ID" value="BCJ67535.1"/>
    <property type="molecule type" value="Genomic_DNA"/>
</dbReference>
<accession>A0A810N809</accession>
<feature type="domain" description="Endonuclease/exonuclease/phosphatase" evidence="1">
    <location>
        <begin position="6"/>
        <end position="256"/>
    </location>
</feature>